<feature type="compositionally biased region" description="Pro residues" evidence="4">
    <location>
        <begin position="791"/>
        <end position="802"/>
    </location>
</feature>
<evidence type="ECO:0000313" key="7">
    <source>
        <dbReference type="Proteomes" id="UP000054516"/>
    </source>
</evidence>
<feature type="compositionally biased region" description="Basic and acidic residues" evidence="4">
    <location>
        <begin position="115"/>
        <end position="134"/>
    </location>
</feature>
<dbReference type="PANTHER" id="PTHR47807:SF1">
    <property type="entry name" value="PROTEIN TBF1"/>
    <property type="match status" value="1"/>
</dbReference>
<dbReference type="CDD" id="cd11660">
    <property type="entry name" value="SANT_TRF"/>
    <property type="match status" value="1"/>
</dbReference>
<evidence type="ECO:0000256" key="2">
    <source>
        <dbReference type="ARBA" id="ARBA00023242"/>
    </source>
</evidence>
<dbReference type="GO" id="GO:0042803">
    <property type="term" value="F:protein homodimerization activity"/>
    <property type="evidence" value="ECO:0007669"/>
    <property type="project" value="InterPro"/>
</dbReference>
<dbReference type="InterPro" id="IPR013867">
    <property type="entry name" value="Telomere_rpt-bd_fac_dimer_dom"/>
</dbReference>
<dbReference type="InterPro" id="IPR052833">
    <property type="entry name" value="Telomeric_DNA-bd_trans-reg"/>
</dbReference>
<protein>
    <submittedName>
        <fullName evidence="6">Putative myb DNA binding protein</fullName>
    </submittedName>
</protein>
<feature type="region of interest" description="Disordered" evidence="4">
    <location>
        <begin position="36"/>
        <end position="79"/>
    </location>
</feature>
<dbReference type="SUPFAM" id="SSF46689">
    <property type="entry name" value="Homeodomain-like"/>
    <property type="match status" value="1"/>
</dbReference>
<feature type="compositionally biased region" description="Basic and acidic residues" evidence="4">
    <location>
        <begin position="70"/>
        <end position="79"/>
    </location>
</feature>
<feature type="compositionally biased region" description="Low complexity" evidence="4">
    <location>
        <begin position="751"/>
        <end position="773"/>
    </location>
</feature>
<dbReference type="InterPro" id="IPR009057">
    <property type="entry name" value="Homeodomain-like_sf"/>
</dbReference>
<dbReference type="GO" id="GO:0003691">
    <property type="term" value="F:double-stranded telomeric DNA binding"/>
    <property type="evidence" value="ECO:0007669"/>
    <property type="project" value="TreeGrafter"/>
</dbReference>
<feature type="region of interest" description="Disordered" evidence="4">
    <location>
        <begin position="167"/>
        <end position="190"/>
    </location>
</feature>
<feature type="domain" description="HTH myb-type" evidence="5">
    <location>
        <begin position="628"/>
        <end position="680"/>
    </location>
</feature>
<feature type="region of interest" description="Disordered" evidence="4">
    <location>
        <begin position="113"/>
        <end position="141"/>
    </location>
</feature>
<evidence type="ECO:0000256" key="4">
    <source>
        <dbReference type="SAM" id="MobiDB-lite"/>
    </source>
</evidence>
<dbReference type="Proteomes" id="UP000054516">
    <property type="component" value="Unassembled WGS sequence"/>
</dbReference>
<evidence type="ECO:0000256" key="3">
    <source>
        <dbReference type="ARBA" id="ARBA00023306"/>
    </source>
</evidence>
<accession>A0A1S7UKK4</accession>
<sequence>MADVEAAIAAAMSAAAPIAPPMSPVIKTEPFAGDAMAIDCRPPLPSQSPQSPHTPLKRSRSPNDGTVADGDERRDEKRMKMEAAVEDDLDEIARMVQAVQASVMKEFLAAPAPNVEHEPEPEPQHAPESRREPEPGLEPLPHLEQSDEVFETTEHEQINLEAALEAALEQQRSPSGDAEPRPDTLWNNPRDYTRRKHIIPALGALAVDMLIALSEQTLEDTVATLTSDPESDITKEYTVLRSAFDLQRRQLSHPHEARPFLDAGKLGIRDQTREVVRIANLASTCASIFGTNEITLEEVNNHFLRIFVPEGRTLSHDAAELYLGLKTQLFLAVLESDLDKTKMRLLEDIFVVDVEHSLQSHHPHIPLTTDELDFVANSKARKAMLSVASAPANSIHTLSKQFTYEAFLDGLSTYLNDNINSIQAQVSSKMDVKLLTGSPTPADSGTHDLTSEFDLNAAIAEASRAAAQDVFQPNDEAKTFDDLSAFLTENVSRAVEQSRQAAASIELPSSVASAAESASRATALALESIARNQYHPTALPHASSQTQSPTNHHNYQPQHPQTSQYLPYQQPQPQQQPVANIQTNYQAPNDHLPPNQSDSTPALYERARQAAAARSSTHARREGSHSTRRPWSPEEEKALMMGLDMVKGPHWSQILSLFGPNGSISQILADRTQVQLKDKARNLKLFFLKTNSEMPYYLQCVTGELKTRAPTQAARKEAEEKARMNSEEHQAHVNGILALAGGLQNNATQISSPSKAVSSSNSTQQQPPHSHSQATPVLSRQPAQPMASIHPPRPVMPAPQPVSLPTLTPTSQQQQMQPSSAKQPISRPENPPIPQAPCISDPSKPQQEAIAIIEAATLPDHSGLSIEDQALLSLKAAMEGESAAATQSVAASIKQEENVRHSNTSVT</sequence>
<feature type="compositionally biased region" description="Polar residues" evidence="4">
    <location>
        <begin position="542"/>
        <end position="559"/>
    </location>
</feature>
<proteinExistence type="predicted"/>
<dbReference type="InterPro" id="IPR017930">
    <property type="entry name" value="Myb_dom"/>
</dbReference>
<dbReference type="GO" id="GO:0010833">
    <property type="term" value="P:telomere maintenance via telomere lengthening"/>
    <property type="evidence" value="ECO:0007669"/>
    <property type="project" value="TreeGrafter"/>
</dbReference>
<evidence type="ECO:0000313" key="6">
    <source>
        <dbReference type="EMBL" id="GAP83799.1"/>
    </source>
</evidence>
<dbReference type="SMART" id="SM00717">
    <property type="entry name" value="SANT"/>
    <property type="match status" value="1"/>
</dbReference>
<dbReference type="AlphaFoldDB" id="A0A1S7UKK4"/>
<keyword evidence="7" id="KW-1185">Reference proteome</keyword>
<organism evidence="6">
    <name type="scientific">Rosellinia necatrix</name>
    <name type="common">White root-rot fungus</name>
    <dbReference type="NCBI Taxonomy" id="77044"/>
    <lineage>
        <taxon>Eukaryota</taxon>
        <taxon>Fungi</taxon>
        <taxon>Dikarya</taxon>
        <taxon>Ascomycota</taxon>
        <taxon>Pezizomycotina</taxon>
        <taxon>Sordariomycetes</taxon>
        <taxon>Xylariomycetidae</taxon>
        <taxon>Xylariales</taxon>
        <taxon>Xylariaceae</taxon>
        <taxon>Rosellinia</taxon>
    </lineage>
</organism>
<feature type="region of interest" description="Disordered" evidence="4">
    <location>
        <begin position="539"/>
        <end position="577"/>
    </location>
</feature>
<gene>
    <name evidence="6" type="ORF">SAMD00023353_0502090</name>
</gene>
<keyword evidence="2" id="KW-0539">Nucleus</keyword>
<dbReference type="STRING" id="77044.A0A1S7UKK4"/>
<dbReference type="OrthoDB" id="3366990at2759"/>
<feature type="compositionally biased region" description="Low complexity" evidence="4">
    <location>
        <begin position="560"/>
        <end position="577"/>
    </location>
</feature>
<name>A0A1S7UKK4_ROSNE</name>
<feature type="region of interest" description="Disordered" evidence="4">
    <location>
        <begin position="747"/>
        <end position="847"/>
    </location>
</feature>
<dbReference type="EMBL" id="DF977450">
    <property type="protein sequence ID" value="GAP83799.1"/>
    <property type="molecule type" value="Genomic_DNA"/>
</dbReference>
<reference evidence="6" key="1">
    <citation type="submission" date="2016-03" db="EMBL/GenBank/DDBJ databases">
        <title>Draft genome sequence of Rosellinia necatrix.</title>
        <authorList>
            <person name="Kanematsu S."/>
        </authorList>
    </citation>
    <scope>NUCLEOTIDE SEQUENCE [LARGE SCALE GENOMIC DNA]</scope>
    <source>
        <strain evidence="6">W97</strain>
    </source>
</reference>
<feature type="compositionally biased region" description="Low complexity" evidence="4">
    <location>
        <begin position="803"/>
        <end position="820"/>
    </location>
</feature>
<dbReference type="PROSITE" id="PS51294">
    <property type="entry name" value="HTH_MYB"/>
    <property type="match status" value="1"/>
</dbReference>
<feature type="region of interest" description="Disordered" evidence="4">
    <location>
        <begin position="605"/>
        <end position="634"/>
    </location>
</feature>
<dbReference type="InterPro" id="IPR001005">
    <property type="entry name" value="SANT/Myb"/>
</dbReference>
<keyword evidence="1" id="KW-0238">DNA-binding</keyword>
<dbReference type="FunFam" id="1.10.10.60:FF:000137">
    <property type="entry name" value="MYB DNA binding protein"/>
    <property type="match status" value="1"/>
</dbReference>
<dbReference type="Pfam" id="PF08558">
    <property type="entry name" value="TRF"/>
    <property type="match status" value="1"/>
</dbReference>
<feature type="compositionally biased region" description="Basic and acidic residues" evidence="4">
    <location>
        <begin position="619"/>
        <end position="634"/>
    </location>
</feature>
<evidence type="ECO:0000256" key="1">
    <source>
        <dbReference type="ARBA" id="ARBA00023125"/>
    </source>
</evidence>
<dbReference type="Gene3D" id="1.10.10.60">
    <property type="entry name" value="Homeodomain-like"/>
    <property type="match status" value="1"/>
</dbReference>
<dbReference type="PANTHER" id="PTHR47807">
    <property type="entry name" value="PROTEIN TBF1"/>
    <property type="match status" value="1"/>
</dbReference>
<evidence type="ECO:0000259" key="5">
    <source>
        <dbReference type="PROSITE" id="PS51294"/>
    </source>
</evidence>
<keyword evidence="3" id="KW-0131">Cell cycle</keyword>